<dbReference type="SMART" id="SM00710">
    <property type="entry name" value="PbH1"/>
    <property type="match status" value="5"/>
</dbReference>
<gene>
    <name evidence="2" type="ORF">GRH90_06110</name>
</gene>
<dbReference type="InterPro" id="IPR006626">
    <property type="entry name" value="PbH1"/>
</dbReference>
<proteinExistence type="predicted"/>
<comment type="caution">
    <text evidence="2">The sequence shown here is derived from an EMBL/GenBank/DDBJ whole genome shotgun (WGS) entry which is preliminary data.</text>
</comment>
<dbReference type="Gene3D" id="2.160.20.10">
    <property type="entry name" value="Single-stranded right-handed beta-helix, Pectin lyase-like"/>
    <property type="match status" value="1"/>
</dbReference>
<accession>A0A845SG74</accession>
<evidence type="ECO:0000313" key="3">
    <source>
        <dbReference type="Proteomes" id="UP000461443"/>
    </source>
</evidence>
<dbReference type="RefSeq" id="WP_162365032.1">
    <property type="nucleotide sequence ID" value="NZ_WUBS01000003.1"/>
</dbReference>
<dbReference type="InterPro" id="IPR012334">
    <property type="entry name" value="Pectin_lyas_fold"/>
</dbReference>
<organism evidence="2 3">
    <name type="scientific">Acerihabitans arboris</name>
    <dbReference type="NCBI Taxonomy" id="2691583"/>
    <lineage>
        <taxon>Bacteria</taxon>
        <taxon>Pseudomonadati</taxon>
        <taxon>Pseudomonadota</taxon>
        <taxon>Gammaproteobacteria</taxon>
        <taxon>Enterobacterales</taxon>
        <taxon>Pectobacteriaceae</taxon>
        <taxon>Acerihabitans</taxon>
    </lineage>
</organism>
<evidence type="ECO:0000256" key="1">
    <source>
        <dbReference type="SAM" id="SignalP"/>
    </source>
</evidence>
<evidence type="ECO:0008006" key="4">
    <source>
        <dbReference type="Google" id="ProtNLM"/>
    </source>
</evidence>
<evidence type="ECO:0000313" key="2">
    <source>
        <dbReference type="EMBL" id="NDL62327.1"/>
    </source>
</evidence>
<reference evidence="2 3" key="2">
    <citation type="submission" date="2020-02" db="EMBL/GenBank/DDBJ databases">
        <title>The new genus of Enterobacteriales.</title>
        <authorList>
            <person name="Kim I.S."/>
        </authorList>
    </citation>
    <scope>NUCLEOTIDE SEQUENCE [LARGE SCALE GENOMIC DNA]</scope>
    <source>
        <strain evidence="2 3">SAP-6</strain>
    </source>
</reference>
<keyword evidence="1" id="KW-0732">Signal</keyword>
<dbReference type="InterPro" id="IPR011050">
    <property type="entry name" value="Pectin_lyase_fold/virulence"/>
</dbReference>
<sequence>MNNISKSHLPNGSKRIKRRIFLKKLFCSLPFFSLLVSSKNVASENRSNEMSLLPNNIPKNNLDTTATFKHILSNLFAFDGAKFIGQCPDVDALKKIIPQSPGQRILLSSWHQISPIEPKSGGGTLFAVESDKLVEDGGVVFRVNAQWCWIREVETIINAQWFGVVGDGIARVDNISAAIDYVAKNGGVLSFPAGEINFGVLRKKIVWFDGIKNFSIMGQGKSTIITFDNIDPPERKSNKNWTSEENLLSFIGMDSDRFINNIIIENLTIDYSKQRNKGGTDLANLNECHPTPHSIGTTALFFNYCLNPIIRNVQMHNIYGNGVCCRRCFYPVAENLSFYNVSANQILARDNRMDRDNSGGAVFFWSCFSGKINNCLAWNTRKYNVDYLSPDNKQQLKNTLCGYIAFWSESSIVSKKKNKAGPPLTDWISDDKEHLDTASRGVEISNCIVNGYTIGIKSETHADVSIVDNIVLNCYLPITCSGVRGVVQRNYTNMLDCENIKCPQGGLEQHRSHLGGMTFAKDESYNLSLEISHNYVRTENYPPITTNRINLKFLYNYIDMYGSASFFVSSGKGRLFGLEMRGNTFFVAKDAAPKDSVLLHNVFGTFENNSFIINSKKTPIIKIVRNINSQRIFFTRNVIIGQIGIISDAKITLSENYFSNRGLTQCIIELNGGESLVANNTFEIPRDFSTSFLQVSNNSYVIKNNEIIITKATKAPASAKEFINLISGSSNIQISGNHIVGNIDNVAFLSLKATSIIKISNNSSDGEAFVASSIDGVKAPLVIYGNTFSRGITENELVFEPNRIDNVHNRYLASLGDKINYIITKPGGREGIVMTKEGWREFGSIAS</sequence>
<dbReference type="EMBL" id="WUBS01000003">
    <property type="protein sequence ID" value="NDL62327.1"/>
    <property type="molecule type" value="Genomic_DNA"/>
</dbReference>
<dbReference type="SUPFAM" id="SSF51126">
    <property type="entry name" value="Pectin lyase-like"/>
    <property type="match status" value="1"/>
</dbReference>
<feature type="signal peptide" evidence="1">
    <location>
        <begin position="1"/>
        <end position="42"/>
    </location>
</feature>
<name>A0A845SG74_9GAMM</name>
<reference evidence="2 3" key="1">
    <citation type="submission" date="2019-12" db="EMBL/GenBank/DDBJ databases">
        <authorList>
            <person name="Lee S.D."/>
        </authorList>
    </citation>
    <scope>NUCLEOTIDE SEQUENCE [LARGE SCALE GENOMIC DNA]</scope>
    <source>
        <strain evidence="2 3">SAP-6</strain>
    </source>
</reference>
<protein>
    <recommendedName>
        <fullName evidence="4">Right handed beta helix domain-containing protein</fullName>
    </recommendedName>
</protein>
<keyword evidence="3" id="KW-1185">Reference proteome</keyword>
<dbReference type="AlphaFoldDB" id="A0A845SG74"/>
<dbReference type="Proteomes" id="UP000461443">
    <property type="component" value="Unassembled WGS sequence"/>
</dbReference>
<feature type="chain" id="PRO_5032979346" description="Right handed beta helix domain-containing protein" evidence="1">
    <location>
        <begin position="43"/>
        <end position="847"/>
    </location>
</feature>